<dbReference type="Proteomes" id="UP000783686">
    <property type="component" value="Unassembled WGS sequence"/>
</dbReference>
<keyword evidence="6 10" id="KW-0472">Membrane</keyword>
<dbReference type="OrthoDB" id="297496at2759"/>
<gene>
    <name evidence="12" type="ORF">BOKJ2_LOCUS4859</name>
</gene>
<dbReference type="GO" id="GO:0022841">
    <property type="term" value="F:potassium ion leak channel activity"/>
    <property type="evidence" value="ECO:0007669"/>
    <property type="project" value="TreeGrafter"/>
</dbReference>
<dbReference type="GO" id="GO:0030322">
    <property type="term" value="P:stabilization of membrane potential"/>
    <property type="evidence" value="ECO:0007669"/>
    <property type="project" value="TreeGrafter"/>
</dbReference>
<comment type="subcellular location">
    <subcellularLocation>
        <location evidence="1">Membrane</location>
        <topology evidence="1">Multi-pass membrane protein</topology>
    </subcellularLocation>
</comment>
<name>A0A811KDV8_9BILA</name>
<evidence type="ECO:0000259" key="11">
    <source>
        <dbReference type="Pfam" id="PF07885"/>
    </source>
</evidence>
<evidence type="ECO:0000256" key="3">
    <source>
        <dbReference type="ARBA" id="ARBA00022692"/>
    </source>
</evidence>
<evidence type="ECO:0000313" key="13">
    <source>
        <dbReference type="Proteomes" id="UP000614601"/>
    </source>
</evidence>
<dbReference type="EMBL" id="CAJFCW020000002">
    <property type="protein sequence ID" value="CAG9098884.1"/>
    <property type="molecule type" value="Genomic_DNA"/>
</dbReference>
<evidence type="ECO:0000256" key="6">
    <source>
        <dbReference type="ARBA" id="ARBA00023136"/>
    </source>
</evidence>
<feature type="transmembrane region" description="Helical" evidence="10">
    <location>
        <begin position="272"/>
        <end position="291"/>
    </location>
</feature>
<accession>A0A811KDV8</accession>
<protein>
    <recommendedName>
        <fullName evidence="11">Potassium channel domain-containing protein</fullName>
    </recommendedName>
</protein>
<feature type="domain" description="Potassium channel" evidence="11">
    <location>
        <begin position="279"/>
        <end position="353"/>
    </location>
</feature>
<keyword evidence="13" id="KW-1185">Reference proteome</keyword>
<dbReference type="InterPro" id="IPR003280">
    <property type="entry name" value="2pore_dom_K_chnl"/>
</dbReference>
<evidence type="ECO:0000256" key="9">
    <source>
        <dbReference type="SAM" id="MobiDB-lite"/>
    </source>
</evidence>
<dbReference type="PANTHER" id="PTHR11003:SF97">
    <property type="entry name" value="POTASSIUM CHANNEL DOMAIN-CONTAINING PROTEIN"/>
    <property type="match status" value="1"/>
</dbReference>
<proteinExistence type="inferred from homology"/>
<feature type="domain" description="Potassium channel" evidence="11">
    <location>
        <begin position="162"/>
        <end position="222"/>
    </location>
</feature>
<comment type="caution">
    <text evidence="12">The sequence shown here is derived from an EMBL/GenBank/DDBJ whole genome shotgun (WGS) entry which is preliminary data.</text>
</comment>
<evidence type="ECO:0000256" key="5">
    <source>
        <dbReference type="ARBA" id="ARBA00023065"/>
    </source>
</evidence>
<feature type="transmembrane region" description="Helical" evidence="10">
    <location>
        <begin position="21"/>
        <end position="42"/>
    </location>
</feature>
<keyword evidence="4 10" id="KW-1133">Transmembrane helix</keyword>
<dbReference type="EMBL" id="CAJFDH010000002">
    <property type="protein sequence ID" value="CAD5213058.1"/>
    <property type="molecule type" value="Genomic_DNA"/>
</dbReference>
<keyword evidence="5 8" id="KW-0406">Ion transport</keyword>
<evidence type="ECO:0000313" key="12">
    <source>
        <dbReference type="EMBL" id="CAD5213058.1"/>
    </source>
</evidence>
<feature type="region of interest" description="Disordered" evidence="9">
    <location>
        <begin position="451"/>
        <end position="483"/>
    </location>
</feature>
<keyword evidence="2 8" id="KW-0813">Transport</keyword>
<keyword evidence="3 8" id="KW-0812">Transmembrane</keyword>
<dbReference type="GO" id="GO:0015271">
    <property type="term" value="F:outward rectifier potassium channel activity"/>
    <property type="evidence" value="ECO:0007669"/>
    <property type="project" value="TreeGrafter"/>
</dbReference>
<keyword evidence="7 8" id="KW-0407">Ion channel</keyword>
<dbReference type="SUPFAM" id="SSF81324">
    <property type="entry name" value="Voltage-gated potassium channels"/>
    <property type="match status" value="2"/>
</dbReference>
<feature type="transmembrane region" description="Helical" evidence="10">
    <location>
        <begin position="172"/>
        <end position="190"/>
    </location>
</feature>
<dbReference type="Gene3D" id="1.10.287.70">
    <property type="match status" value="1"/>
</dbReference>
<dbReference type="GO" id="GO:0005886">
    <property type="term" value="C:plasma membrane"/>
    <property type="evidence" value="ECO:0007669"/>
    <property type="project" value="TreeGrafter"/>
</dbReference>
<evidence type="ECO:0000256" key="10">
    <source>
        <dbReference type="SAM" id="Phobius"/>
    </source>
</evidence>
<dbReference type="AlphaFoldDB" id="A0A811KDV8"/>
<feature type="transmembrane region" description="Helical" evidence="10">
    <location>
        <begin position="326"/>
        <end position="352"/>
    </location>
</feature>
<sequence>MVANRRHVHFFSHETNKVKPYILHFIMVLGVTAYVILGAYTIRHIEATKTGFITKHDRIMENVGRRHHEQQVQYEKPITERVKRKTNLHRARKCVQLAMRRLASGECDPNGLVDPNHPVFIELDECYKRDVTEKVKRAMIDAEVENENFKLQQQQLRNTTTTEWEYWSLKDSILFCFTVITTIGYGNVAPQTFNGQLFVIIYGLIGVPFAMLVIANLGKFLAELLKCINKKMYKCASTFICCRAQSKQALLPKIDENANEFSEIPEESVQSGAIGLLVAFIIYNILGSIIISTYEPEMDFFKAIYFNFVTLTTIGLGDIIPQSGEYLAFTLVYVALGLALTSIAIEIAADYLKKLHYFGRKIDNVAQVTIWFGSQKLTMKQLVRNLGDQFNLPVNEMDELNLEKFVDDAIKVETGEIETLRNPNAIRPIFITDFKNPFKQGRVLYVDEDDRSSSGVYTDDRRSLSRQHYADEDESQYHYQPLV</sequence>
<dbReference type="Proteomes" id="UP000614601">
    <property type="component" value="Unassembled WGS sequence"/>
</dbReference>
<evidence type="ECO:0000256" key="2">
    <source>
        <dbReference type="ARBA" id="ARBA00022448"/>
    </source>
</evidence>
<organism evidence="12 13">
    <name type="scientific">Bursaphelenchus okinawaensis</name>
    <dbReference type="NCBI Taxonomy" id="465554"/>
    <lineage>
        <taxon>Eukaryota</taxon>
        <taxon>Metazoa</taxon>
        <taxon>Ecdysozoa</taxon>
        <taxon>Nematoda</taxon>
        <taxon>Chromadorea</taxon>
        <taxon>Rhabditida</taxon>
        <taxon>Tylenchina</taxon>
        <taxon>Tylenchomorpha</taxon>
        <taxon>Aphelenchoidea</taxon>
        <taxon>Aphelenchoididae</taxon>
        <taxon>Bursaphelenchus</taxon>
    </lineage>
</organism>
<dbReference type="Pfam" id="PF07885">
    <property type="entry name" value="Ion_trans_2"/>
    <property type="match status" value="2"/>
</dbReference>
<feature type="transmembrane region" description="Helical" evidence="10">
    <location>
        <begin position="303"/>
        <end position="320"/>
    </location>
</feature>
<evidence type="ECO:0000256" key="4">
    <source>
        <dbReference type="ARBA" id="ARBA00022989"/>
    </source>
</evidence>
<reference evidence="12" key="1">
    <citation type="submission" date="2020-09" db="EMBL/GenBank/DDBJ databases">
        <authorList>
            <person name="Kikuchi T."/>
        </authorList>
    </citation>
    <scope>NUCLEOTIDE SEQUENCE</scope>
    <source>
        <strain evidence="12">SH1</strain>
    </source>
</reference>
<evidence type="ECO:0000256" key="1">
    <source>
        <dbReference type="ARBA" id="ARBA00004141"/>
    </source>
</evidence>
<feature type="transmembrane region" description="Helical" evidence="10">
    <location>
        <begin position="197"/>
        <end position="215"/>
    </location>
</feature>
<comment type="similarity">
    <text evidence="8">Belongs to the two pore domain potassium channel (TC 1.A.1.8) family.</text>
</comment>
<dbReference type="PRINTS" id="PR01333">
    <property type="entry name" value="2POREKCHANEL"/>
</dbReference>
<dbReference type="PANTHER" id="PTHR11003">
    <property type="entry name" value="POTASSIUM CHANNEL, SUBFAMILY K"/>
    <property type="match status" value="1"/>
</dbReference>
<evidence type="ECO:0000256" key="7">
    <source>
        <dbReference type="ARBA" id="ARBA00023303"/>
    </source>
</evidence>
<dbReference type="InterPro" id="IPR013099">
    <property type="entry name" value="K_chnl_dom"/>
</dbReference>
<evidence type="ECO:0000256" key="8">
    <source>
        <dbReference type="RuleBase" id="RU003857"/>
    </source>
</evidence>